<gene>
    <name evidence="5" type="ORF">D9Q98_010353</name>
</gene>
<dbReference type="GO" id="GO:0006353">
    <property type="term" value="P:DNA-templated transcription termination"/>
    <property type="evidence" value="ECO:0007669"/>
    <property type="project" value="UniProtKB-KW"/>
</dbReference>
<evidence type="ECO:0000256" key="1">
    <source>
        <dbReference type="ARBA" id="ARBA00007692"/>
    </source>
</evidence>
<sequence>MLTASSSACATAGRGRWQPRAPPAGQLTCPKTAVHAQQQRAWQPATTRQRTTVLAAAAAADGPDDEVEMVMRYGKSVAVPPEMAAGLAPLAAECSVADVAAVARAVTGLFGPRQQGVLDHGLAVAAYLQGLGVDQDQLGRLLCRCPSLFSRPSEERAGVLFSQLMRLGLSAGQAASCFELQPQAAETYTFKPAIAVLAALLAAGSKVAGKSGEQLLGELLKLQRGGVQLLKFGREALQRNLDNLLQLGLSEEQVVKLLPQNTALLAQSPEHLAKLEAVLQQELGADRQLWIKVLHRAVRVTNCSEVTLRQGLQALVAEFGKEEALRMVGKAPQLLAMDVIVWRQTLAVWRLCGVADPLAVACNNPGVLTVGWLRPSRLANLLALQRLLPWEPSAAQVIERYGAYVAGKSAIRVAGRLLYMEQLGLMQLLVADKPTARQEWRQRQELSAGKEGAAVVPVFISVFDVAIKSPAQFARLVQDAEAWLGEDSELVSSSPNFEEFSEGLHQLPAWQRLWADAKAGVAELEQQLPPELLQAADA</sequence>
<keyword evidence="2" id="KW-0806">Transcription termination</keyword>
<keyword evidence="6" id="KW-1185">Reference proteome</keyword>
<dbReference type="InterPro" id="IPR038538">
    <property type="entry name" value="MTERF_sf"/>
</dbReference>
<comment type="similarity">
    <text evidence="1">Belongs to the mTERF family.</text>
</comment>
<reference evidence="5" key="1">
    <citation type="journal article" date="2019" name="Plant J.">
        <title>Chlorella vulgaris genome assembly and annotation reveals the molecular basis for metabolic acclimation to high light conditions.</title>
        <authorList>
            <person name="Cecchin M."/>
            <person name="Marcolungo L."/>
            <person name="Rossato M."/>
            <person name="Girolomoni L."/>
            <person name="Cosentino E."/>
            <person name="Cuine S."/>
            <person name="Li-Beisson Y."/>
            <person name="Delledonne M."/>
            <person name="Ballottari M."/>
        </authorList>
    </citation>
    <scope>NUCLEOTIDE SEQUENCE</scope>
    <source>
        <strain evidence="5">211/11P</strain>
    </source>
</reference>
<organism evidence="5 6">
    <name type="scientific">Chlorella vulgaris</name>
    <name type="common">Green alga</name>
    <dbReference type="NCBI Taxonomy" id="3077"/>
    <lineage>
        <taxon>Eukaryota</taxon>
        <taxon>Viridiplantae</taxon>
        <taxon>Chlorophyta</taxon>
        <taxon>core chlorophytes</taxon>
        <taxon>Trebouxiophyceae</taxon>
        <taxon>Chlorellales</taxon>
        <taxon>Chlorellaceae</taxon>
        <taxon>Chlorella clade</taxon>
        <taxon>Chlorella</taxon>
    </lineage>
</organism>
<name>A0A9D4TJZ9_CHLVU</name>
<accession>A0A9D4TJZ9</accession>
<proteinExistence type="inferred from homology"/>
<evidence type="ECO:0000313" key="6">
    <source>
        <dbReference type="Proteomes" id="UP001055712"/>
    </source>
</evidence>
<reference evidence="5" key="2">
    <citation type="submission" date="2020-11" db="EMBL/GenBank/DDBJ databases">
        <authorList>
            <person name="Cecchin M."/>
            <person name="Marcolungo L."/>
            <person name="Rossato M."/>
            <person name="Girolomoni L."/>
            <person name="Cosentino E."/>
            <person name="Cuine S."/>
            <person name="Li-Beisson Y."/>
            <person name="Delledonne M."/>
            <person name="Ballottari M."/>
        </authorList>
    </citation>
    <scope>NUCLEOTIDE SEQUENCE</scope>
    <source>
        <strain evidence="5">211/11P</strain>
        <tissue evidence="5">Whole cell</tissue>
    </source>
</reference>
<keyword evidence="2" id="KW-0805">Transcription regulation</keyword>
<evidence type="ECO:0000256" key="3">
    <source>
        <dbReference type="ARBA" id="ARBA00022946"/>
    </source>
</evidence>
<comment type="caution">
    <text evidence="5">The sequence shown here is derived from an EMBL/GenBank/DDBJ whole genome shotgun (WGS) entry which is preliminary data.</text>
</comment>
<dbReference type="GO" id="GO:0003676">
    <property type="term" value="F:nucleic acid binding"/>
    <property type="evidence" value="ECO:0007669"/>
    <property type="project" value="InterPro"/>
</dbReference>
<dbReference type="Pfam" id="PF02536">
    <property type="entry name" value="mTERF"/>
    <property type="match status" value="1"/>
</dbReference>
<protein>
    <submittedName>
        <fullName evidence="5">Uncharacterized protein</fullName>
    </submittedName>
</protein>
<evidence type="ECO:0000313" key="5">
    <source>
        <dbReference type="EMBL" id="KAI3427438.1"/>
    </source>
</evidence>
<evidence type="ECO:0000256" key="4">
    <source>
        <dbReference type="SAM" id="MobiDB-lite"/>
    </source>
</evidence>
<evidence type="ECO:0000256" key="2">
    <source>
        <dbReference type="ARBA" id="ARBA00022472"/>
    </source>
</evidence>
<dbReference type="Gene3D" id="1.25.70.10">
    <property type="entry name" value="Transcription termination factor 3, mitochondrial"/>
    <property type="match status" value="1"/>
</dbReference>
<dbReference type="Proteomes" id="UP001055712">
    <property type="component" value="Unassembled WGS sequence"/>
</dbReference>
<feature type="region of interest" description="Disordered" evidence="4">
    <location>
        <begin position="1"/>
        <end position="24"/>
    </location>
</feature>
<dbReference type="AlphaFoldDB" id="A0A9D4TJZ9"/>
<dbReference type="OrthoDB" id="1684047at2759"/>
<keyword evidence="2" id="KW-0804">Transcription</keyword>
<dbReference type="InterPro" id="IPR003690">
    <property type="entry name" value="MTERF"/>
</dbReference>
<dbReference type="EMBL" id="SIDB01000010">
    <property type="protein sequence ID" value="KAI3427438.1"/>
    <property type="molecule type" value="Genomic_DNA"/>
</dbReference>
<keyword evidence="3" id="KW-0809">Transit peptide</keyword>